<dbReference type="Proteomes" id="UP000181897">
    <property type="component" value="Chromosome"/>
</dbReference>
<dbReference type="InterPro" id="IPR012338">
    <property type="entry name" value="Beta-lactam/transpept-like"/>
</dbReference>
<dbReference type="GO" id="GO:0016787">
    <property type="term" value="F:hydrolase activity"/>
    <property type="evidence" value="ECO:0007669"/>
    <property type="project" value="UniProtKB-KW"/>
</dbReference>
<sequence>MTTRRTFLASTAAAFAMPAVLRAQSGPEADLDAAIADLTQLHSLQVRRGDTVIFAKAPRGPGLDRLANIKSCSKSIVALLLGTAIARGEIASVGATLAEVAPGILPADATPGAGDITMEDLVTLRAGLERTSGPNYGAWVGSRNWLADALSRPMVAEPGQRMLYSTGSTHILGAALAEATGQSLLALARDRLGGPMGIEIPPWTRDPQGYYLGGNEMALRPTAMLALATMVRNGGSYEGTQVVPQDWIEASARPRGRSPWSGMGYGYGWFLTRSGYMLGRGYGGQIIAAHADRGLAVAITSDPGLPARSEGYFGTLMDLLDGPVMALA</sequence>
<evidence type="ECO:0000256" key="1">
    <source>
        <dbReference type="SAM" id="SignalP"/>
    </source>
</evidence>
<feature type="signal peptide" evidence="1">
    <location>
        <begin position="1"/>
        <end position="23"/>
    </location>
</feature>
<evidence type="ECO:0000313" key="3">
    <source>
        <dbReference type="EMBL" id="APE44395.1"/>
    </source>
</evidence>
<dbReference type="EMBL" id="CP018076">
    <property type="protein sequence ID" value="APE44395.1"/>
    <property type="molecule type" value="Genomic_DNA"/>
</dbReference>
<proteinExistence type="predicted"/>
<dbReference type="STRING" id="1917485.BOO69_14000"/>
<protein>
    <submittedName>
        <fullName evidence="3">6-aminohexanoate hydrolase</fullName>
    </submittedName>
</protein>
<dbReference type="RefSeq" id="WP_071972737.1">
    <property type="nucleotide sequence ID" value="NZ_CP018076.1"/>
</dbReference>
<organism evidence="3 4">
    <name type="scientific">Sulfitobacter alexandrii</name>
    <dbReference type="NCBI Taxonomy" id="1917485"/>
    <lineage>
        <taxon>Bacteria</taxon>
        <taxon>Pseudomonadati</taxon>
        <taxon>Pseudomonadota</taxon>
        <taxon>Alphaproteobacteria</taxon>
        <taxon>Rhodobacterales</taxon>
        <taxon>Roseobacteraceae</taxon>
        <taxon>Sulfitobacter</taxon>
    </lineage>
</organism>
<keyword evidence="4" id="KW-1185">Reference proteome</keyword>
<evidence type="ECO:0000259" key="2">
    <source>
        <dbReference type="Pfam" id="PF00144"/>
    </source>
</evidence>
<dbReference type="PROSITE" id="PS51318">
    <property type="entry name" value="TAT"/>
    <property type="match status" value="1"/>
</dbReference>
<evidence type="ECO:0000313" key="4">
    <source>
        <dbReference type="Proteomes" id="UP000181897"/>
    </source>
</evidence>
<dbReference type="OrthoDB" id="9814204at2"/>
<reference evidence="3 4" key="1">
    <citation type="submission" date="2016-11" db="EMBL/GenBank/DDBJ databases">
        <title>Complete genome sequence of Sulfitobacter sp. AM1-D1, a toxic bacteria associated with marine dinoflagellate Alexandrium minutum in East China Sea.</title>
        <authorList>
            <person name="Yang Q."/>
            <person name="Zhang X."/>
            <person name="Tian X."/>
        </authorList>
    </citation>
    <scope>NUCLEOTIDE SEQUENCE [LARGE SCALE GENOMIC DNA]</scope>
    <source>
        <strain evidence="3 4">AM1-D1</strain>
    </source>
</reference>
<accession>A0A1J0WJA8</accession>
<dbReference type="PANTHER" id="PTHR43283">
    <property type="entry name" value="BETA-LACTAMASE-RELATED"/>
    <property type="match status" value="1"/>
</dbReference>
<dbReference type="InterPro" id="IPR006311">
    <property type="entry name" value="TAT_signal"/>
</dbReference>
<keyword evidence="3" id="KW-0378">Hydrolase</keyword>
<dbReference type="SUPFAM" id="SSF56601">
    <property type="entry name" value="beta-lactamase/transpeptidase-like"/>
    <property type="match status" value="1"/>
</dbReference>
<dbReference type="InterPro" id="IPR001466">
    <property type="entry name" value="Beta-lactam-related"/>
</dbReference>
<keyword evidence="1" id="KW-0732">Signal</keyword>
<dbReference type="PANTHER" id="PTHR43283:SF7">
    <property type="entry name" value="BETA-LACTAMASE-RELATED DOMAIN-CONTAINING PROTEIN"/>
    <property type="match status" value="1"/>
</dbReference>
<dbReference type="Pfam" id="PF00144">
    <property type="entry name" value="Beta-lactamase"/>
    <property type="match status" value="1"/>
</dbReference>
<feature type="chain" id="PRO_5012452988" evidence="1">
    <location>
        <begin position="24"/>
        <end position="328"/>
    </location>
</feature>
<dbReference type="Gene3D" id="3.40.710.10">
    <property type="entry name" value="DD-peptidase/beta-lactamase superfamily"/>
    <property type="match status" value="1"/>
</dbReference>
<dbReference type="InterPro" id="IPR050789">
    <property type="entry name" value="Diverse_Enzym_Activities"/>
</dbReference>
<name>A0A1J0WJA8_9RHOB</name>
<dbReference type="KEGG" id="suam:BOO69_14000"/>
<feature type="domain" description="Beta-lactamase-related" evidence="2">
    <location>
        <begin position="46"/>
        <end position="301"/>
    </location>
</feature>
<dbReference type="AlphaFoldDB" id="A0A1J0WJA8"/>
<gene>
    <name evidence="3" type="ORF">BOO69_14000</name>
</gene>